<dbReference type="InterPro" id="IPR023398">
    <property type="entry name" value="TIF_eIF4e-like"/>
</dbReference>
<protein>
    <recommendedName>
        <fullName evidence="3">DUF1917 domain-containing protein</fullName>
    </recommendedName>
</protein>
<dbReference type="SUPFAM" id="SSF55418">
    <property type="entry name" value="eIF4e-like"/>
    <property type="match status" value="1"/>
</dbReference>
<dbReference type="Proteomes" id="UP000199161">
    <property type="component" value="Unassembled WGS sequence"/>
</dbReference>
<evidence type="ECO:0000313" key="1">
    <source>
        <dbReference type="EMBL" id="SFC24607.1"/>
    </source>
</evidence>
<accession>A0A1I1HKK1</accession>
<reference evidence="2" key="1">
    <citation type="submission" date="2016-10" db="EMBL/GenBank/DDBJ databases">
        <authorList>
            <person name="Varghese N."/>
            <person name="Submissions S."/>
        </authorList>
    </citation>
    <scope>NUCLEOTIDE SEQUENCE [LARGE SCALE GENOMIC DNA]</scope>
    <source>
        <strain evidence="2">DSM 13078</strain>
    </source>
</reference>
<dbReference type="AlphaFoldDB" id="A0A1I1HKK1"/>
<dbReference type="Pfam" id="PF08939">
    <property type="entry name" value="Bles03"/>
    <property type="match status" value="1"/>
</dbReference>
<gene>
    <name evidence="1" type="ORF">SAMN05444422_10643</name>
</gene>
<dbReference type="EMBL" id="FOKW01000006">
    <property type="protein sequence ID" value="SFC24607.1"/>
    <property type="molecule type" value="Genomic_DNA"/>
</dbReference>
<dbReference type="Gene3D" id="3.30.760.10">
    <property type="entry name" value="RNA Cap, Translation Initiation Factor Eif4e"/>
    <property type="match status" value="1"/>
</dbReference>
<proteinExistence type="predicted"/>
<dbReference type="RefSeq" id="WP_089788396.1">
    <property type="nucleotide sequence ID" value="NZ_FOKW01000006.1"/>
</dbReference>
<evidence type="ECO:0008006" key="3">
    <source>
        <dbReference type="Google" id="ProtNLM"/>
    </source>
</evidence>
<keyword evidence="2" id="KW-1185">Reference proteome</keyword>
<dbReference type="InterPro" id="IPR015034">
    <property type="entry name" value="Bles03"/>
</dbReference>
<evidence type="ECO:0000313" key="2">
    <source>
        <dbReference type="Proteomes" id="UP000199161"/>
    </source>
</evidence>
<name>A0A1I1HKK1_NATHA</name>
<dbReference type="OrthoDB" id="318166at2157"/>
<organism evidence="1 2">
    <name type="scientific">Natronobacterium haloterrestre</name>
    <name type="common">Halobiforma haloterrestris</name>
    <dbReference type="NCBI Taxonomy" id="148448"/>
    <lineage>
        <taxon>Archaea</taxon>
        <taxon>Methanobacteriati</taxon>
        <taxon>Methanobacteriota</taxon>
        <taxon>Stenosarchaea group</taxon>
        <taxon>Halobacteria</taxon>
        <taxon>Halobacteriales</taxon>
        <taxon>Natrialbaceae</taxon>
        <taxon>Natronobacterium</taxon>
    </lineage>
</organism>
<sequence length="180" mass="20219">MRSPLDITDEETYWLRSRDVSDAPAIGGDAYFSTHDVPRASEVTADDLPPADSEAVAEIDREALETETTIGKWQVTGTGERIAELWPEFVADAEDGIIWAAKAMTTYGYDHLEMYDDYLLTVYTPNYFAKGDVDRVRDHIREGYGITKELYYKPDIYTRKGIVAESAAEFGLSVPARYVA</sequence>